<dbReference type="EMBL" id="JBBUTI010000005">
    <property type="protein sequence ID" value="MEK8046419.1"/>
    <property type="molecule type" value="Genomic_DNA"/>
</dbReference>
<accession>A0ABU9C3H6</accession>
<evidence type="ECO:0000313" key="2">
    <source>
        <dbReference type="Proteomes" id="UP001379945"/>
    </source>
</evidence>
<keyword evidence="2" id="KW-1185">Reference proteome</keyword>
<sequence>MNSASTAERRHLLGTIALGMMASGSALTAGCSQSVSNDRQLVFATLKDALQELTKLPNPAPLPPATALNWAQTLTHCAQSIEFSMTGFPKPKSALFQRTVGSAAFQVFAWRGRMSHDLAEPIPGAPELDPAQAVADAQARLRRAVDAFEQWTHPLQPHFAYGELSKPQFEQAHAMHLAQHLSAFHNAA</sequence>
<dbReference type="RefSeq" id="WP_341398706.1">
    <property type="nucleotide sequence ID" value="NZ_JBBUTI010000005.1"/>
</dbReference>
<gene>
    <name evidence="1" type="ORF">AACH00_08695</name>
</gene>
<dbReference type="InterPro" id="IPR011463">
    <property type="entry name" value="DUF1569"/>
</dbReference>
<comment type="caution">
    <text evidence="1">The sequence shown here is derived from an EMBL/GenBank/DDBJ whole genome shotgun (WGS) entry which is preliminary data.</text>
</comment>
<organism evidence="1 2">
    <name type="scientific">Ideonella margarita</name>
    <dbReference type="NCBI Taxonomy" id="2984191"/>
    <lineage>
        <taxon>Bacteria</taxon>
        <taxon>Pseudomonadati</taxon>
        <taxon>Pseudomonadota</taxon>
        <taxon>Betaproteobacteria</taxon>
        <taxon>Burkholderiales</taxon>
        <taxon>Sphaerotilaceae</taxon>
        <taxon>Ideonella</taxon>
    </lineage>
</organism>
<dbReference type="Pfam" id="PF07606">
    <property type="entry name" value="DUF1569"/>
    <property type="match status" value="1"/>
</dbReference>
<name>A0ABU9C3H6_9BURK</name>
<evidence type="ECO:0000313" key="1">
    <source>
        <dbReference type="EMBL" id="MEK8046419.1"/>
    </source>
</evidence>
<proteinExistence type="predicted"/>
<reference evidence="1 2" key="1">
    <citation type="submission" date="2024-04" db="EMBL/GenBank/DDBJ databases">
        <title>Novel species of the genus Ideonella isolated from streams.</title>
        <authorList>
            <person name="Lu H."/>
        </authorList>
    </citation>
    <scope>NUCLEOTIDE SEQUENCE [LARGE SCALE GENOMIC DNA]</scope>
    <source>
        <strain evidence="1 2">LYT19W</strain>
    </source>
</reference>
<protein>
    <submittedName>
        <fullName evidence="1">DUF1569 domain-containing protein</fullName>
    </submittedName>
</protein>
<dbReference type="Proteomes" id="UP001379945">
    <property type="component" value="Unassembled WGS sequence"/>
</dbReference>